<dbReference type="AlphaFoldDB" id="A0A9D4IYQ7"/>
<evidence type="ECO:0000313" key="3">
    <source>
        <dbReference type="Proteomes" id="UP000828390"/>
    </source>
</evidence>
<feature type="region of interest" description="Disordered" evidence="1">
    <location>
        <begin position="77"/>
        <end position="152"/>
    </location>
</feature>
<evidence type="ECO:0000313" key="2">
    <source>
        <dbReference type="EMBL" id="KAH3789397.1"/>
    </source>
</evidence>
<dbReference type="Gene3D" id="2.30.90.10">
    <property type="entry name" value="Heparin-binding Growth Factor, Midkine, Chain A- C-terminal Domain"/>
    <property type="match status" value="1"/>
</dbReference>
<comment type="caution">
    <text evidence="2">The sequence shown here is derived from an EMBL/GenBank/DDBJ whole genome shotgun (WGS) entry which is preliminary data.</text>
</comment>
<proteinExistence type="predicted"/>
<evidence type="ECO:0000256" key="1">
    <source>
        <dbReference type="SAM" id="MobiDB-lite"/>
    </source>
</evidence>
<dbReference type="Proteomes" id="UP000828390">
    <property type="component" value="Unassembled WGS sequence"/>
</dbReference>
<dbReference type="InterPro" id="IPR038130">
    <property type="entry name" value="PTN/MK_C_dom_sf"/>
</dbReference>
<dbReference type="EMBL" id="JAIWYP010000008">
    <property type="protein sequence ID" value="KAH3789397.1"/>
    <property type="molecule type" value="Genomic_DNA"/>
</dbReference>
<sequence length="152" mass="16550">MKKVSSLISTSGQHRLIWDDTLRKFLYPSFLDLGSHWCISLCITAFRFDSGEWSACDEETEQTTRVDRLRPCSLATCPSSRVPSSPSFRVLSSPSSRVLSSPSSRVLPSPSSRVLPSPSSRLLSSPSSRVLSSPSSSVLSSPSSRVLTSPRS</sequence>
<reference evidence="2" key="1">
    <citation type="journal article" date="2019" name="bioRxiv">
        <title>The Genome of the Zebra Mussel, Dreissena polymorpha: A Resource for Invasive Species Research.</title>
        <authorList>
            <person name="McCartney M.A."/>
            <person name="Auch B."/>
            <person name="Kono T."/>
            <person name="Mallez S."/>
            <person name="Zhang Y."/>
            <person name="Obille A."/>
            <person name="Becker A."/>
            <person name="Abrahante J.E."/>
            <person name="Garbe J."/>
            <person name="Badalamenti J.P."/>
            <person name="Herman A."/>
            <person name="Mangelson H."/>
            <person name="Liachko I."/>
            <person name="Sullivan S."/>
            <person name="Sone E.D."/>
            <person name="Koren S."/>
            <person name="Silverstein K.A.T."/>
            <person name="Beckman K.B."/>
            <person name="Gohl D.M."/>
        </authorList>
    </citation>
    <scope>NUCLEOTIDE SEQUENCE</scope>
    <source>
        <strain evidence="2">Duluth1</strain>
        <tissue evidence="2">Whole animal</tissue>
    </source>
</reference>
<reference evidence="2" key="2">
    <citation type="submission" date="2020-11" db="EMBL/GenBank/DDBJ databases">
        <authorList>
            <person name="McCartney M.A."/>
            <person name="Auch B."/>
            <person name="Kono T."/>
            <person name="Mallez S."/>
            <person name="Becker A."/>
            <person name="Gohl D.M."/>
            <person name="Silverstein K.A.T."/>
            <person name="Koren S."/>
            <person name="Bechman K.B."/>
            <person name="Herman A."/>
            <person name="Abrahante J.E."/>
            <person name="Garbe J."/>
        </authorList>
    </citation>
    <scope>NUCLEOTIDE SEQUENCE</scope>
    <source>
        <strain evidence="2">Duluth1</strain>
        <tissue evidence="2">Whole animal</tissue>
    </source>
</reference>
<keyword evidence="3" id="KW-1185">Reference proteome</keyword>
<name>A0A9D4IYQ7_DREPO</name>
<accession>A0A9D4IYQ7</accession>
<gene>
    <name evidence="2" type="ORF">DPMN_167575</name>
</gene>
<organism evidence="2 3">
    <name type="scientific">Dreissena polymorpha</name>
    <name type="common">Zebra mussel</name>
    <name type="synonym">Mytilus polymorpha</name>
    <dbReference type="NCBI Taxonomy" id="45954"/>
    <lineage>
        <taxon>Eukaryota</taxon>
        <taxon>Metazoa</taxon>
        <taxon>Spiralia</taxon>
        <taxon>Lophotrochozoa</taxon>
        <taxon>Mollusca</taxon>
        <taxon>Bivalvia</taxon>
        <taxon>Autobranchia</taxon>
        <taxon>Heteroconchia</taxon>
        <taxon>Euheterodonta</taxon>
        <taxon>Imparidentia</taxon>
        <taxon>Neoheterodontei</taxon>
        <taxon>Myida</taxon>
        <taxon>Dreissenoidea</taxon>
        <taxon>Dreissenidae</taxon>
        <taxon>Dreissena</taxon>
    </lineage>
</organism>
<protein>
    <submittedName>
        <fullName evidence="2">Uncharacterized protein</fullName>
    </submittedName>
</protein>
<feature type="compositionally biased region" description="Low complexity" evidence="1">
    <location>
        <begin position="78"/>
        <end position="152"/>
    </location>
</feature>